<dbReference type="InterPro" id="IPR036388">
    <property type="entry name" value="WH-like_DNA-bd_sf"/>
</dbReference>
<dbReference type="Gene3D" id="3.90.820.10">
    <property type="entry name" value="Structural Genomics, Unknown Function 30-nov-00 1gh9 Mol_id"/>
    <property type="match status" value="1"/>
</dbReference>
<evidence type="ECO:0000259" key="1">
    <source>
        <dbReference type="Pfam" id="PF19134"/>
    </source>
</evidence>
<evidence type="ECO:0000313" key="4">
    <source>
        <dbReference type="Proteomes" id="UP000011585"/>
    </source>
</evidence>
<dbReference type="Pfam" id="PF19134">
    <property type="entry name" value="DUF5817"/>
    <property type="match status" value="1"/>
</dbReference>
<gene>
    <name evidence="3" type="ORF">C499_02494</name>
</gene>
<dbReference type="Gene3D" id="1.10.10.10">
    <property type="entry name" value="Winged helix-like DNA-binding domain superfamily/Winged helix DNA-binding domain"/>
    <property type="match status" value="1"/>
</dbReference>
<reference evidence="3 4" key="1">
    <citation type="journal article" date="2014" name="PLoS Genet.">
        <title>Phylogenetically driven sequencing of extremely halophilic archaea reveals strategies for static and dynamic osmo-response.</title>
        <authorList>
            <person name="Becker E.A."/>
            <person name="Seitzer P.M."/>
            <person name="Tritt A."/>
            <person name="Larsen D."/>
            <person name="Krusor M."/>
            <person name="Yao A.I."/>
            <person name="Wu D."/>
            <person name="Madern D."/>
            <person name="Eisen J.A."/>
            <person name="Darling A.E."/>
            <person name="Facciotti M.T."/>
        </authorList>
    </citation>
    <scope>NUCLEOTIDE SEQUENCE [LARGE SCALE GENOMIC DNA]</scope>
    <source>
        <strain evidence="3 4">DSM 11551</strain>
    </source>
</reference>
<name>L9V0Z5_HALBP</name>
<dbReference type="AlphaFoldDB" id="L9V0Z5"/>
<dbReference type="PATRIC" id="fig|469382.19.peg.493"/>
<protein>
    <submittedName>
        <fullName evidence="3">Uncharacterized protein</fullName>
    </submittedName>
</protein>
<dbReference type="InterPro" id="IPR043855">
    <property type="entry name" value="DUF5817"/>
</dbReference>
<organism evidence="3 4">
    <name type="scientific">Halogeometricum borinquense (strain ATCC 700274 / DSM 11551 / JCM 10706 / KCTC 4070 / PR3)</name>
    <dbReference type="NCBI Taxonomy" id="469382"/>
    <lineage>
        <taxon>Archaea</taxon>
        <taxon>Methanobacteriati</taxon>
        <taxon>Methanobacteriota</taxon>
        <taxon>Stenosarchaea group</taxon>
        <taxon>Halobacteria</taxon>
        <taxon>Halobacteriales</taxon>
        <taxon>Haloferacaceae</taxon>
        <taxon>Halogeometricum</taxon>
    </lineage>
</organism>
<accession>L9V0Z5</accession>
<dbReference type="InterPro" id="IPR053849">
    <property type="entry name" value="DUF5817_C"/>
</dbReference>
<feature type="domain" description="DUF5817" evidence="1">
    <location>
        <begin position="23"/>
        <end position="81"/>
    </location>
</feature>
<dbReference type="EMBL" id="AOHT01000008">
    <property type="protein sequence ID" value="ELY30697.1"/>
    <property type="molecule type" value="Genomic_DNA"/>
</dbReference>
<sequence>MIWRERTTGAKVQIRRRGSERMYAVVGCSECGSMWLLTDPRQSKTANCPRCGRTHQTKKLRKFLETEDREAARQARAALLAKKHGDSEAFAKTAHISEMESLVEESGIDDAEYLEASGLDADEVASAGEQAMQGQTSSSNRLDVVREALRKEDRPTEEEVVAYAEEHGVPGEAARNVLEKLTRRGEVSESRGRYRLL</sequence>
<proteinExistence type="predicted"/>
<comment type="caution">
    <text evidence="3">The sequence shown here is derived from an EMBL/GenBank/DDBJ whole genome shotgun (WGS) entry which is preliminary data.</text>
</comment>
<evidence type="ECO:0000313" key="3">
    <source>
        <dbReference type="EMBL" id="ELY30697.1"/>
    </source>
</evidence>
<evidence type="ECO:0000259" key="2">
    <source>
        <dbReference type="Pfam" id="PF22798"/>
    </source>
</evidence>
<dbReference type="Pfam" id="PF22798">
    <property type="entry name" value="DUF5817_CT"/>
    <property type="match status" value="1"/>
</dbReference>
<feature type="domain" description="DUF5817" evidence="2">
    <location>
        <begin position="143"/>
        <end position="196"/>
    </location>
</feature>
<dbReference type="Proteomes" id="UP000011585">
    <property type="component" value="Unassembled WGS sequence"/>
</dbReference>